<feature type="domain" description="NAD-dependent epimerase/dehydratase" evidence="3">
    <location>
        <begin position="46"/>
        <end position="130"/>
    </location>
</feature>
<dbReference type="AlphaFoldDB" id="A0A5N6RW20"/>
<accession>A0A5N6RW20</accession>
<proteinExistence type="predicted"/>
<gene>
    <name evidence="4" type="ORF">FH972_020224</name>
</gene>
<keyword evidence="1" id="KW-0521">NADP</keyword>
<dbReference type="SUPFAM" id="SSF51735">
    <property type="entry name" value="NAD(P)-binding Rossmann-fold domains"/>
    <property type="match status" value="1"/>
</dbReference>
<dbReference type="Pfam" id="PF01370">
    <property type="entry name" value="Epimerase"/>
    <property type="match status" value="1"/>
</dbReference>
<dbReference type="Proteomes" id="UP000327013">
    <property type="component" value="Chromosome 8"/>
</dbReference>
<dbReference type="PANTHER" id="PTHR10366:SF369">
    <property type="entry name" value="CINNAMOYL-COA REDUCTASE-LIKE PROTEIN"/>
    <property type="match status" value="1"/>
</dbReference>
<dbReference type="GO" id="GO:0016616">
    <property type="term" value="F:oxidoreductase activity, acting on the CH-OH group of donors, NAD or NADP as acceptor"/>
    <property type="evidence" value="ECO:0007669"/>
    <property type="project" value="TreeGrafter"/>
</dbReference>
<dbReference type="OrthoDB" id="2735536at2759"/>
<evidence type="ECO:0000313" key="4">
    <source>
        <dbReference type="EMBL" id="KAE8125413.1"/>
    </source>
</evidence>
<evidence type="ECO:0000259" key="3">
    <source>
        <dbReference type="Pfam" id="PF01370"/>
    </source>
</evidence>
<dbReference type="InterPro" id="IPR036291">
    <property type="entry name" value="NAD(P)-bd_dom_sf"/>
</dbReference>
<organism evidence="4 5">
    <name type="scientific">Carpinus fangiana</name>
    <dbReference type="NCBI Taxonomy" id="176857"/>
    <lineage>
        <taxon>Eukaryota</taxon>
        <taxon>Viridiplantae</taxon>
        <taxon>Streptophyta</taxon>
        <taxon>Embryophyta</taxon>
        <taxon>Tracheophyta</taxon>
        <taxon>Spermatophyta</taxon>
        <taxon>Magnoliopsida</taxon>
        <taxon>eudicotyledons</taxon>
        <taxon>Gunneridae</taxon>
        <taxon>Pentapetalae</taxon>
        <taxon>rosids</taxon>
        <taxon>fabids</taxon>
        <taxon>Fagales</taxon>
        <taxon>Betulaceae</taxon>
        <taxon>Carpinus</taxon>
    </lineage>
</organism>
<name>A0A5N6RW20_9ROSI</name>
<evidence type="ECO:0000313" key="5">
    <source>
        <dbReference type="Proteomes" id="UP000327013"/>
    </source>
</evidence>
<dbReference type="PANTHER" id="PTHR10366">
    <property type="entry name" value="NAD DEPENDENT EPIMERASE/DEHYDRATASE"/>
    <property type="match status" value="1"/>
</dbReference>
<protein>
    <recommendedName>
        <fullName evidence="3">NAD-dependent epimerase/dehydratase domain-containing protein</fullName>
    </recommendedName>
</protein>
<evidence type="ECO:0000256" key="2">
    <source>
        <dbReference type="ARBA" id="ARBA00023002"/>
    </source>
</evidence>
<keyword evidence="2" id="KW-0560">Oxidoreductase</keyword>
<keyword evidence="5" id="KW-1185">Reference proteome</keyword>
<dbReference type="Gene3D" id="3.40.50.720">
    <property type="entry name" value="NAD(P)-binding Rossmann-like Domain"/>
    <property type="match status" value="2"/>
</dbReference>
<reference evidence="4 5" key="1">
    <citation type="submission" date="2019-06" db="EMBL/GenBank/DDBJ databases">
        <title>A chromosomal-level reference genome of Carpinus fangiana (Coryloideae, Betulaceae).</title>
        <authorList>
            <person name="Yang X."/>
            <person name="Wang Z."/>
            <person name="Zhang L."/>
            <person name="Hao G."/>
            <person name="Liu J."/>
            <person name="Yang Y."/>
        </authorList>
    </citation>
    <scope>NUCLEOTIDE SEQUENCE [LARGE SCALE GENOMIC DNA]</scope>
    <source>
        <strain evidence="4">Cfa_2016G</strain>
        <tissue evidence="4">Leaf</tissue>
    </source>
</reference>
<dbReference type="InterPro" id="IPR050425">
    <property type="entry name" value="NAD(P)_dehydrat-like"/>
</dbReference>
<dbReference type="InterPro" id="IPR001509">
    <property type="entry name" value="Epimerase_deHydtase"/>
</dbReference>
<sequence>MAFRVFHLASPSTIEQVQDPEKQLLDPAIKGTINVLTVAKEAGFWYPISKTLSEKAAWDFSKEKGLDVVVVNPGLVLGPVIPPRINGSMLLFGSLLQGRTEAPEDLFMGFVHFKDVALAHILVYENKSATGRHLCVESLSNYGDFVAKIAELYPEYKVPRLPKDTRPKLSSAMLGSKKLMDLGLQSIPVEQIIKDAVESLKSRGFIS</sequence>
<dbReference type="EMBL" id="CM017328">
    <property type="protein sequence ID" value="KAE8125413.1"/>
    <property type="molecule type" value="Genomic_DNA"/>
</dbReference>
<evidence type="ECO:0000256" key="1">
    <source>
        <dbReference type="ARBA" id="ARBA00022857"/>
    </source>
</evidence>